<keyword evidence="3" id="KW-1185">Reference proteome</keyword>
<reference evidence="2 3" key="1">
    <citation type="submission" date="2023-07" db="EMBL/GenBank/DDBJ databases">
        <title>Sorghum-associated microbial communities from plants grown in Nebraska, USA.</title>
        <authorList>
            <person name="Schachtman D."/>
        </authorList>
    </citation>
    <scope>NUCLEOTIDE SEQUENCE [LARGE SCALE GENOMIC DNA]</scope>
    <source>
        <strain evidence="2 3">DS994</strain>
    </source>
</reference>
<protein>
    <submittedName>
        <fullName evidence="2">Uncharacterized protein</fullName>
    </submittedName>
</protein>
<gene>
    <name evidence="2" type="ORF">J2T22_004096</name>
</gene>
<feature type="compositionally biased region" description="Low complexity" evidence="1">
    <location>
        <begin position="124"/>
        <end position="133"/>
    </location>
</feature>
<evidence type="ECO:0000313" key="2">
    <source>
        <dbReference type="EMBL" id="MDQ0120886.1"/>
    </source>
</evidence>
<name>A0ABT9UMK8_9MICC</name>
<accession>A0ABT9UMK8</accession>
<organism evidence="2 3">
    <name type="scientific">Pseudarthrobacter defluvii</name>
    <dbReference type="NCBI Taxonomy" id="410837"/>
    <lineage>
        <taxon>Bacteria</taxon>
        <taxon>Bacillati</taxon>
        <taxon>Actinomycetota</taxon>
        <taxon>Actinomycetes</taxon>
        <taxon>Micrococcales</taxon>
        <taxon>Micrococcaceae</taxon>
        <taxon>Pseudarthrobacter</taxon>
    </lineage>
</organism>
<evidence type="ECO:0000313" key="3">
    <source>
        <dbReference type="Proteomes" id="UP001226389"/>
    </source>
</evidence>
<proteinExistence type="predicted"/>
<comment type="caution">
    <text evidence="2">The sequence shown here is derived from an EMBL/GenBank/DDBJ whole genome shotgun (WGS) entry which is preliminary data.</text>
</comment>
<dbReference type="Proteomes" id="UP001226389">
    <property type="component" value="Unassembled WGS sequence"/>
</dbReference>
<feature type="region of interest" description="Disordered" evidence="1">
    <location>
        <begin position="116"/>
        <end position="161"/>
    </location>
</feature>
<dbReference type="EMBL" id="JAUSSY010000020">
    <property type="protein sequence ID" value="MDQ0120886.1"/>
    <property type="molecule type" value="Genomic_DNA"/>
</dbReference>
<sequence length="201" mass="22788">MPNGLVMDILELGNSKVRQTLKDEYLLDALLHTWGALADVYGRAASPADREVARLLFLDESGHALIMAQGMGYPGAETLLRKYWLETELLDLSQIRKSTPGFKDVGKHLEYIKRQRKDLPKRPAPVQAGQQPQPKNPVSARGETPTPPVNKRAITSRLIQDRDRLPVLPTSGWHRRNPSENLIDGLYGNWRDHWDNTLPER</sequence>
<evidence type="ECO:0000256" key="1">
    <source>
        <dbReference type="SAM" id="MobiDB-lite"/>
    </source>
</evidence>